<dbReference type="PANTHER" id="PTHR34989">
    <property type="entry name" value="PROTEIN HDED"/>
    <property type="match status" value="1"/>
</dbReference>
<reference evidence="2" key="1">
    <citation type="journal article" date="2022" name="Int. J. Syst. Evol. Microbiol.">
        <title>Apilactobacillus apisilvae sp. nov., Nicolia spurrieriana gen. nov. sp. nov., Bombilactobacillus folatiphilus sp. nov. and Bombilactobacillus thymidiniphilus sp. nov., four new lactic acid bacterial isolates from stingless bees Tetragonula carbonaria and Austroplebeia australis.</title>
        <authorList>
            <person name="Oliphant S.A."/>
            <person name="Watson-Haigh N.S."/>
            <person name="Sumby K.M."/>
            <person name="Gardner J."/>
            <person name="Groom S."/>
            <person name="Jiranek V."/>
        </authorList>
    </citation>
    <scope>NUCLEOTIDE SEQUENCE</scope>
    <source>
        <strain evidence="2">SG4_D2</strain>
    </source>
</reference>
<feature type="transmembrane region" description="Helical" evidence="1">
    <location>
        <begin position="122"/>
        <end position="142"/>
    </location>
</feature>
<dbReference type="PANTHER" id="PTHR34989:SF1">
    <property type="entry name" value="PROTEIN HDED"/>
    <property type="match status" value="1"/>
</dbReference>
<evidence type="ECO:0000313" key="3">
    <source>
        <dbReference type="Proteomes" id="UP000831495"/>
    </source>
</evidence>
<feature type="transmembrane region" description="Helical" evidence="1">
    <location>
        <begin position="31"/>
        <end position="53"/>
    </location>
</feature>
<keyword evidence="1" id="KW-1133">Transmembrane helix</keyword>
<feature type="transmembrane region" description="Helical" evidence="1">
    <location>
        <begin position="92"/>
        <end position="115"/>
    </location>
</feature>
<dbReference type="InterPro" id="IPR005325">
    <property type="entry name" value="DUF308_memb"/>
</dbReference>
<feature type="transmembrane region" description="Helical" evidence="1">
    <location>
        <begin position="65"/>
        <end position="86"/>
    </location>
</feature>
<keyword evidence="1" id="KW-0812">Transmembrane</keyword>
<sequence>MRTGRFDFLSLIIGIFSLYVGYLIMSHPLTGLLSIVVIIGIFALLRGIYQLWLSYQLHKRLNKRTGWLIFSAIVDLILGFVFLFNLRVAVPTLIYIFAFWFIIDGIAELSIAPLYHLAGKSYHWLVIILAVLSIIAGIILLFEPMMATVLIVVFAAVYFFMAGILEIIEAF</sequence>
<feature type="transmembrane region" description="Helical" evidence="1">
    <location>
        <begin position="148"/>
        <end position="168"/>
    </location>
</feature>
<dbReference type="EMBL" id="CP093366">
    <property type="protein sequence ID" value="UQS81919.1"/>
    <property type="molecule type" value="Genomic_DNA"/>
</dbReference>
<gene>
    <name evidence="2" type="ORF">MOO45_06945</name>
</gene>
<dbReference type="Proteomes" id="UP000831495">
    <property type="component" value="Chromosome"/>
</dbReference>
<name>A0ABY4P893_9LACO</name>
<keyword evidence="3" id="KW-1185">Reference proteome</keyword>
<proteinExistence type="predicted"/>
<keyword evidence="1" id="KW-0472">Membrane</keyword>
<accession>A0ABY4P893</accession>
<dbReference type="InterPro" id="IPR052712">
    <property type="entry name" value="Acid_resist_chaperone_HdeD"/>
</dbReference>
<dbReference type="RefSeq" id="WP_249514187.1">
    <property type="nucleotide sequence ID" value="NZ_CP093366.1"/>
</dbReference>
<evidence type="ECO:0000256" key="1">
    <source>
        <dbReference type="SAM" id="Phobius"/>
    </source>
</evidence>
<evidence type="ECO:0000313" key="2">
    <source>
        <dbReference type="EMBL" id="UQS81919.1"/>
    </source>
</evidence>
<organism evidence="2 3">
    <name type="scientific">Bombilactobacillus folatiphilus</name>
    <dbReference type="NCBI Taxonomy" id="2923362"/>
    <lineage>
        <taxon>Bacteria</taxon>
        <taxon>Bacillati</taxon>
        <taxon>Bacillota</taxon>
        <taxon>Bacilli</taxon>
        <taxon>Lactobacillales</taxon>
        <taxon>Lactobacillaceae</taxon>
        <taxon>Bombilactobacillus</taxon>
    </lineage>
</organism>
<dbReference type="Pfam" id="PF03729">
    <property type="entry name" value="DUF308"/>
    <property type="match status" value="2"/>
</dbReference>
<protein>
    <submittedName>
        <fullName evidence="2">DUF308 domain-containing protein</fullName>
    </submittedName>
</protein>
<feature type="transmembrane region" description="Helical" evidence="1">
    <location>
        <begin position="7"/>
        <end position="25"/>
    </location>
</feature>